<keyword evidence="1" id="KW-0472">Membrane</keyword>
<keyword evidence="3" id="KW-1185">Reference proteome</keyword>
<evidence type="ECO:0000256" key="1">
    <source>
        <dbReference type="SAM" id="Phobius"/>
    </source>
</evidence>
<keyword evidence="1" id="KW-1133">Transmembrane helix</keyword>
<dbReference type="Proteomes" id="UP001500547">
    <property type="component" value="Unassembled WGS sequence"/>
</dbReference>
<comment type="caution">
    <text evidence="2">The sequence shown here is derived from an EMBL/GenBank/DDBJ whole genome shotgun (WGS) entry which is preliminary data.</text>
</comment>
<evidence type="ECO:0000313" key="2">
    <source>
        <dbReference type="EMBL" id="GAA5160466.1"/>
    </source>
</evidence>
<protein>
    <submittedName>
        <fullName evidence="2">Uncharacterized protein</fullName>
    </submittedName>
</protein>
<accession>A0ABP9QE87</accession>
<proteinExistence type="predicted"/>
<organism evidence="2 3">
    <name type="scientific">Viridibacterium curvum</name>
    <dbReference type="NCBI Taxonomy" id="1101404"/>
    <lineage>
        <taxon>Bacteria</taxon>
        <taxon>Pseudomonadati</taxon>
        <taxon>Pseudomonadota</taxon>
        <taxon>Betaproteobacteria</taxon>
        <taxon>Rhodocyclales</taxon>
        <taxon>Rhodocyclaceae</taxon>
        <taxon>Viridibacterium</taxon>
    </lineage>
</organism>
<dbReference type="RefSeq" id="WP_345531575.1">
    <property type="nucleotide sequence ID" value="NZ_BAABLD010000002.1"/>
</dbReference>
<keyword evidence="1" id="KW-0812">Transmembrane</keyword>
<gene>
    <name evidence="2" type="ORF">GCM10025770_08260</name>
</gene>
<sequence>MSLPIPTDLLESAPLTGKSPASALWVRKTPNLFRGVLELKCTSSTVEETEAIVRNAVTVEYSPGFVVPFAFGAILHYTDPTPSAAEVMRVIDDRASSKGTWQWVIVLNDLSKRAYGIHMWMPGYLTPVYEALLSHFESTGYACEKLTKQPSQFWHNLWGAMAALVKAHKVLVAAGVILSLALLVFRLFMGT</sequence>
<name>A0ABP9QE87_9RHOO</name>
<dbReference type="EMBL" id="BAABLD010000002">
    <property type="protein sequence ID" value="GAA5160466.1"/>
    <property type="molecule type" value="Genomic_DNA"/>
</dbReference>
<evidence type="ECO:0000313" key="3">
    <source>
        <dbReference type="Proteomes" id="UP001500547"/>
    </source>
</evidence>
<feature type="transmembrane region" description="Helical" evidence="1">
    <location>
        <begin position="170"/>
        <end position="189"/>
    </location>
</feature>
<reference evidence="3" key="1">
    <citation type="journal article" date="2019" name="Int. J. Syst. Evol. Microbiol.">
        <title>The Global Catalogue of Microorganisms (GCM) 10K type strain sequencing project: providing services to taxonomists for standard genome sequencing and annotation.</title>
        <authorList>
            <consortium name="The Broad Institute Genomics Platform"/>
            <consortium name="The Broad Institute Genome Sequencing Center for Infectious Disease"/>
            <person name="Wu L."/>
            <person name="Ma J."/>
        </authorList>
    </citation>
    <scope>NUCLEOTIDE SEQUENCE [LARGE SCALE GENOMIC DNA]</scope>
    <source>
        <strain evidence="3">JCM 18715</strain>
    </source>
</reference>